<dbReference type="AlphaFoldDB" id="A0A8H7BZJ1"/>
<evidence type="ECO:0000313" key="1">
    <source>
        <dbReference type="EMBL" id="KAF7732286.1"/>
    </source>
</evidence>
<dbReference type="EMBL" id="JABAYA010000003">
    <property type="protein sequence ID" value="KAF7732286.1"/>
    <property type="molecule type" value="Genomic_DNA"/>
</dbReference>
<accession>A0A8H7BZJ1</accession>
<proteinExistence type="predicted"/>
<comment type="caution">
    <text evidence="1">The sequence shown here is derived from an EMBL/GenBank/DDBJ whole genome shotgun (WGS) entry which is preliminary data.</text>
</comment>
<name>A0A8H7BZJ1_9FUNG</name>
<dbReference type="Proteomes" id="UP000605846">
    <property type="component" value="Unassembled WGS sequence"/>
</dbReference>
<protein>
    <submittedName>
        <fullName evidence="1">Uncharacterized protein</fullName>
    </submittedName>
</protein>
<organism evidence="1 2">
    <name type="scientific">Apophysomyces ossiformis</name>
    <dbReference type="NCBI Taxonomy" id="679940"/>
    <lineage>
        <taxon>Eukaryota</taxon>
        <taxon>Fungi</taxon>
        <taxon>Fungi incertae sedis</taxon>
        <taxon>Mucoromycota</taxon>
        <taxon>Mucoromycotina</taxon>
        <taxon>Mucoromycetes</taxon>
        <taxon>Mucorales</taxon>
        <taxon>Mucorineae</taxon>
        <taxon>Mucoraceae</taxon>
        <taxon>Apophysomyces</taxon>
    </lineage>
</organism>
<reference evidence="1" key="1">
    <citation type="submission" date="2020-01" db="EMBL/GenBank/DDBJ databases">
        <title>Genome Sequencing of Three Apophysomyces-Like Fungal Strains Confirms a Novel Fungal Genus in the Mucoromycota with divergent Burkholderia-like Endosymbiotic Bacteria.</title>
        <authorList>
            <person name="Stajich J.E."/>
            <person name="Macias A.M."/>
            <person name="Carter-House D."/>
            <person name="Lovett B."/>
            <person name="Kasson L.R."/>
            <person name="Berry K."/>
            <person name="Grigoriev I."/>
            <person name="Chang Y."/>
            <person name="Spatafora J."/>
            <person name="Kasson M.T."/>
        </authorList>
    </citation>
    <scope>NUCLEOTIDE SEQUENCE</scope>
    <source>
        <strain evidence="1">NRRL A-21654</strain>
    </source>
</reference>
<evidence type="ECO:0000313" key="2">
    <source>
        <dbReference type="Proteomes" id="UP000605846"/>
    </source>
</evidence>
<gene>
    <name evidence="1" type="ORF">EC973_005181</name>
</gene>
<dbReference type="OrthoDB" id="2338404at2759"/>
<sequence length="389" mass="43692">MRETQYLWRFSIAVPPTTNPSYTSSYQPQYVRCGNEVFLQPACDTPFSKIKSTHTMVLAKSSVTPAKEQWASRDHMISSREQLSRLRSVELLDVESKGSRDKANYQWLIEMPGLGLGRDDDASTDDGLNADIAIGRKKPILHGDVIALRQILYLCSMTNLESAASLANAAVIPSSHPPATSTTAKTLVRFTSIKSRQTLLRQPETGHNKVVKRQLHPVIAKEYALLRIPEESAWIVELASADDIELHPHYQPLSKHNIPNIPKVATVVCRRTQSTRLKSSASTESIHTIRSTSLRRVHSFTSLNYHQSERQEEDGDIEEINPLTRSSAYLDSYQGFNTMLEDEIASDRAQPYVALYASKKNSKTWSHLVKRATLANFTRFVRMSPTSPA</sequence>
<keyword evidence="2" id="KW-1185">Reference proteome</keyword>